<feature type="non-terminal residue" evidence="1">
    <location>
        <position position="102"/>
    </location>
</feature>
<comment type="caution">
    <text evidence="1">The sequence shown here is derived from an EMBL/GenBank/DDBJ whole genome shotgun (WGS) entry which is preliminary data.</text>
</comment>
<evidence type="ECO:0000313" key="1">
    <source>
        <dbReference type="EMBL" id="KAI0026570.1"/>
    </source>
</evidence>
<reference evidence="1" key="1">
    <citation type="submission" date="2021-02" db="EMBL/GenBank/DDBJ databases">
        <authorList>
            <consortium name="DOE Joint Genome Institute"/>
            <person name="Ahrendt S."/>
            <person name="Looney B.P."/>
            <person name="Miyauchi S."/>
            <person name="Morin E."/>
            <person name="Drula E."/>
            <person name="Courty P.E."/>
            <person name="Chicoki N."/>
            <person name="Fauchery L."/>
            <person name="Kohler A."/>
            <person name="Kuo A."/>
            <person name="Labutti K."/>
            <person name="Pangilinan J."/>
            <person name="Lipzen A."/>
            <person name="Riley R."/>
            <person name="Andreopoulos W."/>
            <person name="He G."/>
            <person name="Johnson J."/>
            <person name="Barry K.W."/>
            <person name="Grigoriev I.V."/>
            <person name="Nagy L."/>
            <person name="Hibbett D."/>
            <person name="Henrissat B."/>
            <person name="Matheny P.B."/>
            <person name="Labbe J."/>
            <person name="Martin F."/>
        </authorList>
    </citation>
    <scope>NUCLEOTIDE SEQUENCE</scope>
    <source>
        <strain evidence="1">EC-137</strain>
    </source>
</reference>
<dbReference type="EMBL" id="MU274380">
    <property type="protein sequence ID" value="KAI0026570.1"/>
    <property type="molecule type" value="Genomic_DNA"/>
</dbReference>
<gene>
    <name evidence="1" type="ORF">K488DRAFT_75243</name>
</gene>
<dbReference type="Proteomes" id="UP000814128">
    <property type="component" value="Unassembled WGS sequence"/>
</dbReference>
<reference evidence="1" key="2">
    <citation type="journal article" date="2022" name="New Phytol.">
        <title>Evolutionary transition to the ectomycorrhizal habit in the genomes of a hyperdiverse lineage of mushroom-forming fungi.</title>
        <authorList>
            <person name="Looney B."/>
            <person name="Miyauchi S."/>
            <person name="Morin E."/>
            <person name="Drula E."/>
            <person name="Courty P.E."/>
            <person name="Kohler A."/>
            <person name="Kuo A."/>
            <person name="LaButti K."/>
            <person name="Pangilinan J."/>
            <person name="Lipzen A."/>
            <person name="Riley R."/>
            <person name="Andreopoulos W."/>
            <person name="He G."/>
            <person name="Johnson J."/>
            <person name="Nolan M."/>
            <person name="Tritt A."/>
            <person name="Barry K.W."/>
            <person name="Grigoriev I.V."/>
            <person name="Nagy L.G."/>
            <person name="Hibbett D."/>
            <person name="Henrissat B."/>
            <person name="Matheny P.B."/>
            <person name="Labbe J."/>
            <person name="Martin F.M."/>
        </authorList>
    </citation>
    <scope>NUCLEOTIDE SEQUENCE</scope>
    <source>
        <strain evidence="1">EC-137</strain>
    </source>
</reference>
<name>A0ACB8Q4D1_9AGAM</name>
<keyword evidence="2" id="KW-1185">Reference proteome</keyword>
<evidence type="ECO:0000313" key="2">
    <source>
        <dbReference type="Proteomes" id="UP000814128"/>
    </source>
</evidence>
<organism evidence="1 2">
    <name type="scientific">Vararia minispora EC-137</name>
    <dbReference type="NCBI Taxonomy" id="1314806"/>
    <lineage>
        <taxon>Eukaryota</taxon>
        <taxon>Fungi</taxon>
        <taxon>Dikarya</taxon>
        <taxon>Basidiomycota</taxon>
        <taxon>Agaricomycotina</taxon>
        <taxon>Agaricomycetes</taxon>
        <taxon>Russulales</taxon>
        <taxon>Lachnocladiaceae</taxon>
        <taxon>Vararia</taxon>
    </lineage>
</organism>
<sequence>MCVASPEDTKYNGKEAWPQHHMHTTEKRIGTPCLTAAGSGPSLPHIQQRQADVWKEFGYLPADLVAPNGAPTKEVSHVLEYAFGDFAISQVAKILGNTADLE</sequence>
<proteinExistence type="predicted"/>
<accession>A0ACB8Q4D1</accession>
<protein>
    <submittedName>
        <fullName evidence="1">Uncharacterized protein</fullName>
    </submittedName>
</protein>